<dbReference type="PANTHER" id="PTHR22911:SF135">
    <property type="entry name" value="BLR4310 PROTEIN"/>
    <property type="match status" value="1"/>
</dbReference>
<evidence type="ECO:0000313" key="3">
    <source>
        <dbReference type="EMBL" id="QIE57330.1"/>
    </source>
</evidence>
<feature type="transmembrane region" description="Helical" evidence="1">
    <location>
        <begin position="27"/>
        <end position="45"/>
    </location>
</feature>
<dbReference type="GO" id="GO:0016020">
    <property type="term" value="C:membrane"/>
    <property type="evidence" value="ECO:0007669"/>
    <property type="project" value="InterPro"/>
</dbReference>
<keyword evidence="1" id="KW-1133">Transmembrane helix</keyword>
<dbReference type="InterPro" id="IPR000620">
    <property type="entry name" value="EamA_dom"/>
</dbReference>
<feature type="transmembrane region" description="Helical" evidence="1">
    <location>
        <begin position="198"/>
        <end position="216"/>
    </location>
</feature>
<feature type="transmembrane region" description="Helical" evidence="1">
    <location>
        <begin position="89"/>
        <end position="106"/>
    </location>
</feature>
<evidence type="ECO:0000256" key="1">
    <source>
        <dbReference type="SAM" id="Phobius"/>
    </source>
</evidence>
<keyword evidence="1" id="KW-0472">Membrane</keyword>
<sequence length="280" mass="29853">MTASMAIFAIEDTFVKAASTTIPVGQILVLFGLGGALVFACLLLYRGQPLFVRGVLSRPMRYRVLFEIIGRLFYVLAITLTPLSASTVILQATPLVVVAGAALVFGEKVGWRRWTAILVGLTGVVIIVRPGTEGFSMLSILAVIGMFGFAGRDLTSRAAPASVSTSILGLYGFLSVVVAGALFHAWRPEPFVMPDVEAALQLLGAILAGVMAYSCLMKAMRTGELSAVTPFRYTRLLFGVALGVVLFGESLSAPMLIGSGLIVVSGIFILWRGRRARIQH</sequence>
<feature type="transmembrane region" description="Helical" evidence="1">
    <location>
        <begin position="253"/>
        <end position="271"/>
    </location>
</feature>
<reference evidence="3 4" key="1">
    <citation type="submission" date="2020-02" db="EMBL/GenBank/DDBJ databases">
        <title>complete genome sequence of Rhodobacteraceae bacterium.</title>
        <authorList>
            <person name="Park J."/>
            <person name="Kim Y.-S."/>
            <person name="Kim K.-H."/>
        </authorList>
    </citation>
    <scope>NUCLEOTIDE SEQUENCE [LARGE SCALE GENOMIC DNA]</scope>
    <source>
        <strain evidence="3 4">RR4-56</strain>
    </source>
</reference>
<dbReference type="Pfam" id="PF00892">
    <property type="entry name" value="EamA"/>
    <property type="match status" value="2"/>
</dbReference>
<feature type="transmembrane region" description="Helical" evidence="1">
    <location>
        <begin position="228"/>
        <end position="247"/>
    </location>
</feature>
<feature type="transmembrane region" description="Helical" evidence="1">
    <location>
        <begin position="167"/>
        <end position="186"/>
    </location>
</feature>
<dbReference type="InterPro" id="IPR037185">
    <property type="entry name" value="EmrE-like"/>
</dbReference>
<keyword evidence="1" id="KW-0812">Transmembrane</keyword>
<protein>
    <submittedName>
        <fullName evidence="3">DMT family transporter</fullName>
    </submittedName>
</protein>
<dbReference type="EMBL" id="CP049056">
    <property type="protein sequence ID" value="QIE57330.1"/>
    <property type="molecule type" value="Genomic_DNA"/>
</dbReference>
<accession>A0A7M3T5P9</accession>
<evidence type="ECO:0000313" key="4">
    <source>
        <dbReference type="Proteomes" id="UP000503336"/>
    </source>
</evidence>
<dbReference type="AlphaFoldDB" id="A0A7M3T5P9"/>
<organism evidence="3 4">
    <name type="scientific">Pikeienuella piscinae</name>
    <dbReference type="NCBI Taxonomy" id="2748098"/>
    <lineage>
        <taxon>Bacteria</taxon>
        <taxon>Pseudomonadati</taxon>
        <taxon>Pseudomonadota</taxon>
        <taxon>Alphaproteobacteria</taxon>
        <taxon>Rhodobacterales</taxon>
        <taxon>Paracoccaceae</taxon>
        <taxon>Pikeienuella</taxon>
    </lineage>
</organism>
<dbReference type="Proteomes" id="UP000503336">
    <property type="component" value="Chromosome"/>
</dbReference>
<dbReference type="SUPFAM" id="SSF103481">
    <property type="entry name" value="Multidrug resistance efflux transporter EmrE"/>
    <property type="match status" value="2"/>
</dbReference>
<feature type="transmembrane region" description="Helical" evidence="1">
    <location>
        <begin position="135"/>
        <end position="155"/>
    </location>
</feature>
<feature type="transmembrane region" description="Helical" evidence="1">
    <location>
        <begin position="113"/>
        <end position="129"/>
    </location>
</feature>
<dbReference type="RefSeq" id="WP_165102075.1">
    <property type="nucleotide sequence ID" value="NZ_CP049056.1"/>
</dbReference>
<dbReference type="Gene3D" id="1.10.3730.20">
    <property type="match status" value="1"/>
</dbReference>
<feature type="transmembrane region" description="Helical" evidence="1">
    <location>
        <begin position="65"/>
        <end position="83"/>
    </location>
</feature>
<gene>
    <name evidence="3" type="ORF">G5B40_18905</name>
</gene>
<dbReference type="PANTHER" id="PTHR22911">
    <property type="entry name" value="ACYL-MALONYL CONDENSING ENZYME-RELATED"/>
    <property type="match status" value="1"/>
</dbReference>
<feature type="domain" description="EamA" evidence="2">
    <location>
        <begin position="3"/>
        <end position="128"/>
    </location>
</feature>
<keyword evidence="4" id="KW-1185">Reference proteome</keyword>
<feature type="domain" description="EamA" evidence="2">
    <location>
        <begin position="140"/>
        <end position="270"/>
    </location>
</feature>
<evidence type="ECO:0000259" key="2">
    <source>
        <dbReference type="Pfam" id="PF00892"/>
    </source>
</evidence>
<name>A0A7M3T5P9_9RHOB</name>
<dbReference type="KEGG" id="hdh:G5B40_18905"/>
<proteinExistence type="predicted"/>